<evidence type="ECO:0000313" key="2">
    <source>
        <dbReference type="Proteomes" id="UP001597112"/>
    </source>
</evidence>
<gene>
    <name evidence="1" type="ORF">ACFQ21_05225</name>
</gene>
<evidence type="ECO:0000313" key="1">
    <source>
        <dbReference type="EMBL" id="MFD0998695.1"/>
    </source>
</evidence>
<comment type="caution">
    <text evidence="1">The sequence shown here is derived from an EMBL/GenBank/DDBJ whole genome shotgun (WGS) entry which is preliminary data.</text>
</comment>
<dbReference type="EMBL" id="JBHTKA010000001">
    <property type="protein sequence ID" value="MFD0998695.1"/>
    <property type="molecule type" value="Genomic_DNA"/>
</dbReference>
<proteinExistence type="predicted"/>
<dbReference type="RefSeq" id="WP_377575813.1">
    <property type="nucleotide sequence ID" value="NZ_JBHTKA010000001.1"/>
</dbReference>
<protein>
    <recommendedName>
        <fullName evidence="3">Late embryogenesis abundant protein LEA-2 subgroup domain-containing protein</fullName>
    </recommendedName>
</protein>
<evidence type="ECO:0008006" key="3">
    <source>
        <dbReference type="Google" id="ProtNLM"/>
    </source>
</evidence>
<organism evidence="1 2">
    <name type="scientific">Ohtaekwangia kribbensis</name>
    <dbReference type="NCBI Taxonomy" id="688913"/>
    <lineage>
        <taxon>Bacteria</taxon>
        <taxon>Pseudomonadati</taxon>
        <taxon>Bacteroidota</taxon>
        <taxon>Cytophagia</taxon>
        <taxon>Cytophagales</taxon>
        <taxon>Fulvivirgaceae</taxon>
        <taxon>Ohtaekwangia</taxon>
    </lineage>
</organism>
<reference evidence="2" key="1">
    <citation type="journal article" date="2019" name="Int. J. Syst. Evol. Microbiol.">
        <title>The Global Catalogue of Microorganisms (GCM) 10K type strain sequencing project: providing services to taxonomists for standard genome sequencing and annotation.</title>
        <authorList>
            <consortium name="The Broad Institute Genomics Platform"/>
            <consortium name="The Broad Institute Genome Sequencing Center for Infectious Disease"/>
            <person name="Wu L."/>
            <person name="Ma J."/>
        </authorList>
    </citation>
    <scope>NUCLEOTIDE SEQUENCE [LARGE SCALE GENOMIC DNA]</scope>
    <source>
        <strain evidence="2">CCUG 58938</strain>
    </source>
</reference>
<keyword evidence="2" id="KW-1185">Reference proteome</keyword>
<name>A0ABW3JXI6_9BACT</name>
<sequence length="159" mass="17478">MKTKYIVLGAGALATIYGASYLLKLNRLSNELETVTKASIHKVSLQGIDLRIEVTLKNPSGGTVRVKQPFVKMIHNDATVASSQMENVNIEVPKFSEVKMKPIDINIGFMTLATKVPTLLKEYRDTGQINMVVETITTINDKLPYKKVDNITLGGGKKA</sequence>
<accession>A0ABW3JXI6</accession>
<dbReference type="Proteomes" id="UP001597112">
    <property type="component" value="Unassembled WGS sequence"/>
</dbReference>
<dbReference type="Gene3D" id="2.60.40.1820">
    <property type="match status" value="1"/>
</dbReference>